<proteinExistence type="predicted"/>
<evidence type="ECO:0000259" key="2">
    <source>
        <dbReference type="Pfam" id="PF07883"/>
    </source>
</evidence>
<dbReference type="Gene3D" id="2.60.120.10">
    <property type="entry name" value="Jelly Rolls"/>
    <property type="match status" value="1"/>
</dbReference>
<dbReference type="InterPro" id="IPR014710">
    <property type="entry name" value="RmlC-like_jellyroll"/>
</dbReference>
<dbReference type="GO" id="GO:0046872">
    <property type="term" value="F:metal ion binding"/>
    <property type="evidence" value="ECO:0007669"/>
    <property type="project" value="UniProtKB-KW"/>
</dbReference>
<dbReference type="PANTHER" id="PTHR35848:SF6">
    <property type="entry name" value="CUPIN TYPE-2 DOMAIN-CONTAINING PROTEIN"/>
    <property type="match status" value="1"/>
</dbReference>
<dbReference type="Pfam" id="PF07883">
    <property type="entry name" value="Cupin_2"/>
    <property type="match status" value="1"/>
</dbReference>
<reference evidence="3" key="1">
    <citation type="submission" date="2020-04" db="EMBL/GenBank/DDBJ databases">
        <authorList>
            <person name="Chiriac C."/>
            <person name="Salcher M."/>
            <person name="Ghai R."/>
            <person name="Kavagutti S V."/>
        </authorList>
    </citation>
    <scope>NUCLEOTIDE SEQUENCE</scope>
</reference>
<gene>
    <name evidence="3" type="ORF">UFOVP328_313</name>
</gene>
<protein>
    <submittedName>
        <fullName evidence="3">COG1917 Uncharacterized conserved protein, contains double-stranded beta-helix domain</fullName>
    </submittedName>
</protein>
<evidence type="ECO:0000313" key="3">
    <source>
        <dbReference type="EMBL" id="CAB4138120.1"/>
    </source>
</evidence>
<keyword evidence="1" id="KW-0479">Metal-binding</keyword>
<name>A0A6J5LZF6_9CAUD</name>
<sequence>MNLKYTNHDVGGEVVKDNETYLLKDNKTLKNLVLSSTKLYRAQATRGHSHVGQEEVYFFVQGTGMMLVDEQKFRVNAGDIILIPDGAFHRVINDGEQNLIFNCVFDGKRNH</sequence>
<accession>A0A6J5LZF6</accession>
<organism evidence="3">
    <name type="scientific">uncultured Caudovirales phage</name>
    <dbReference type="NCBI Taxonomy" id="2100421"/>
    <lineage>
        <taxon>Viruses</taxon>
        <taxon>Duplodnaviria</taxon>
        <taxon>Heunggongvirae</taxon>
        <taxon>Uroviricota</taxon>
        <taxon>Caudoviricetes</taxon>
        <taxon>Peduoviridae</taxon>
        <taxon>Maltschvirus</taxon>
        <taxon>Maltschvirus maltsch</taxon>
    </lineage>
</organism>
<dbReference type="InterPro" id="IPR051610">
    <property type="entry name" value="GPI/OXD"/>
</dbReference>
<dbReference type="InterPro" id="IPR011051">
    <property type="entry name" value="RmlC_Cupin_sf"/>
</dbReference>
<dbReference type="SUPFAM" id="SSF51182">
    <property type="entry name" value="RmlC-like cupins"/>
    <property type="match status" value="1"/>
</dbReference>
<feature type="domain" description="Cupin type-2" evidence="2">
    <location>
        <begin position="47"/>
        <end position="105"/>
    </location>
</feature>
<evidence type="ECO:0000256" key="1">
    <source>
        <dbReference type="ARBA" id="ARBA00022723"/>
    </source>
</evidence>
<dbReference type="PANTHER" id="PTHR35848">
    <property type="entry name" value="OXALATE-BINDING PROTEIN"/>
    <property type="match status" value="1"/>
</dbReference>
<dbReference type="EMBL" id="LR796341">
    <property type="protein sequence ID" value="CAB4138120.1"/>
    <property type="molecule type" value="Genomic_DNA"/>
</dbReference>
<dbReference type="InterPro" id="IPR013096">
    <property type="entry name" value="Cupin_2"/>
</dbReference>